<gene>
    <name evidence="2" type="ORF">BDK51DRAFT_28240</name>
</gene>
<feature type="compositionally biased region" description="Basic residues" evidence="1">
    <location>
        <begin position="101"/>
        <end position="112"/>
    </location>
</feature>
<dbReference type="Proteomes" id="UP000269721">
    <property type="component" value="Unassembled WGS sequence"/>
</dbReference>
<organism evidence="2 3">
    <name type="scientific">Blyttiomyces helicus</name>
    <dbReference type="NCBI Taxonomy" id="388810"/>
    <lineage>
        <taxon>Eukaryota</taxon>
        <taxon>Fungi</taxon>
        <taxon>Fungi incertae sedis</taxon>
        <taxon>Chytridiomycota</taxon>
        <taxon>Chytridiomycota incertae sedis</taxon>
        <taxon>Chytridiomycetes</taxon>
        <taxon>Chytridiomycetes incertae sedis</taxon>
        <taxon>Blyttiomyces</taxon>
    </lineage>
</organism>
<protein>
    <submittedName>
        <fullName evidence="2">Uncharacterized protein</fullName>
    </submittedName>
</protein>
<evidence type="ECO:0000256" key="1">
    <source>
        <dbReference type="SAM" id="MobiDB-lite"/>
    </source>
</evidence>
<evidence type="ECO:0000313" key="3">
    <source>
        <dbReference type="Proteomes" id="UP000269721"/>
    </source>
</evidence>
<feature type="region of interest" description="Disordered" evidence="1">
    <location>
        <begin position="60"/>
        <end position="112"/>
    </location>
</feature>
<reference evidence="3" key="1">
    <citation type="journal article" date="2018" name="Nat. Microbiol.">
        <title>Leveraging single-cell genomics to expand the fungal tree of life.</title>
        <authorList>
            <person name="Ahrendt S.R."/>
            <person name="Quandt C.A."/>
            <person name="Ciobanu D."/>
            <person name="Clum A."/>
            <person name="Salamov A."/>
            <person name="Andreopoulos B."/>
            <person name="Cheng J.F."/>
            <person name="Woyke T."/>
            <person name="Pelin A."/>
            <person name="Henrissat B."/>
            <person name="Reynolds N.K."/>
            <person name="Benny G.L."/>
            <person name="Smith M.E."/>
            <person name="James T.Y."/>
            <person name="Grigoriev I.V."/>
        </authorList>
    </citation>
    <scope>NUCLEOTIDE SEQUENCE [LARGE SCALE GENOMIC DNA]</scope>
</reference>
<dbReference type="AlphaFoldDB" id="A0A4P9WDN9"/>
<dbReference type="EMBL" id="KZ995438">
    <property type="protein sequence ID" value="RKO90674.1"/>
    <property type="molecule type" value="Genomic_DNA"/>
</dbReference>
<accession>A0A4P9WDN9</accession>
<name>A0A4P9WDN9_9FUNG</name>
<keyword evidence="3" id="KW-1185">Reference proteome</keyword>
<sequence length="112" mass="12221">MCMSDAHLQGSSLAVVIGRAVGAVAVTVERHWQMLSYPYSLWGRGRWEMAVTEGSFLLRREAKTDEEGGGRVKRSNGGGAKAESGWQVGSWAHHSVETTRGSRRRGYGRGAE</sequence>
<feature type="compositionally biased region" description="Basic and acidic residues" evidence="1">
    <location>
        <begin position="60"/>
        <end position="70"/>
    </location>
</feature>
<proteinExistence type="predicted"/>
<evidence type="ECO:0000313" key="2">
    <source>
        <dbReference type="EMBL" id="RKO90674.1"/>
    </source>
</evidence>